<dbReference type="AlphaFoldDB" id="A0AAU6V767"/>
<gene>
    <name evidence="2" type="ORF">MRN14_06485</name>
</gene>
<organism evidence="2">
    <name type="scientific">bacterium 19NY03SH02</name>
    <dbReference type="NCBI Taxonomy" id="2920631"/>
    <lineage>
        <taxon>Bacteria</taxon>
    </lineage>
</organism>
<sequence>MIRILSLLSGLFISVACHASPPAKPIEITPGNIDELGFSIEIKQVGVENYVRLVVPSTIDQHWVPVTTQAYTYNGEESGLLNKVELGSPTKEVSINSYYKPSDGDLMVGVYFLCGLDRAPCRGDWDSRLYMIQSINQYLITKKGSRTH</sequence>
<feature type="chain" id="PRO_5043705712" evidence="1">
    <location>
        <begin position="20"/>
        <end position="148"/>
    </location>
</feature>
<evidence type="ECO:0000256" key="1">
    <source>
        <dbReference type="SAM" id="SignalP"/>
    </source>
</evidence>
<dbReference type="PROSITE" id="PS51257">
    <property type="entry name" value="PROKAR_LIPOPROTEIN"/>
    <property type="match status" value="1"/>
</dbReference>
<evidence type="ECO:0000313" key="2">
    <source>
        <dbReference type="EMBL" id="XAG82223.1"/>
    </source>
</evidence>
<name>A0AAU6V767_UNCXX</name>
<keyword evidence="1" id="KW-0732">Signal</keyword>
<reference evidence="2" key="1">
    <citation type="submission" date="2022-03" db="EMBL/GenBank/DDBJ databases">
        <title>Sea Food Isolates.</title>
        <authorList>
            <person name="Li c."/>
        </authorList>
    </citation>
    <scope>NUCLEOTIDE SEQUENCE</scope>
    <source>
        <strain evidence="2">19NY03SH02</strain>
    </source>
</reference>
<proteinExistence type="predicted"/>
<dbReference type="EMBL" id="CP095354">
    <property type="protein sequence ID" value="XAG82223.1"/>
    <property type="molecule type" value="Genomic_DNA"/>
</dbReference>
<feature type="signal peptide" evidence="1">
    <location>
        <begin position="1"/>
        <end position="19"/>
    </location>
</feature>
<protein>
    <submittedName>
        <fullName evidence="2">Uncharacterized protein</fullName>
    </submittedName>
</protein>
<accession>A0AAU6V767</accession>